<dbReference type="InterPro" id="IPR027806">
    <property type="entry name" value="HARBI1_dom"/>
</dbReference>
<dbReference type="AlphaFoldDB" id="A0A9D4TDV3"/>
<evidence type="ECO:0000256" key="1">
    <source>
        <dbReference type="ARBA" id="ARBA00001968"/>
    </source>
</evidence>
<evidence type="ECO:0000313" key="5">
    <source>
        <dbReference type="Proteomes" id="UP000821837"/>
    </source>
</evidence>
<keyword evidence="2" id="KW-0479">Metal-binding</keyword>
<dbReference type="EMBL" id="JABSTV010000316">
    <property type="protein sequence ID" value="KAH7986703.1"/>
    <property type="molecule type" value="Genomic_DNA"/>
</dbReference>
<comment type="cofactor">
    <cofactor evidence="1">
        <name>a divalent metal cation</name>
        <dbReference type="ChEBI" id="CHEBI:60240"/>
    </cofactor>
</comment>
<dbReference type="VEuPathDB" id="VectorBase:RSAN_049801"/>
<dbReference type="GO" id="GO:0046872">
    <property type="term" value="F:metal ion binding"/>
    <property type="evidence" value="ECO:0007669"/>
    <property type="project" value="UniProtKB-KW"/>
</dbReference>
<reference evidence="4" key="2">
    <citation type="submission" date="2021-09" db="EMBL/GenBank/DDBJ databases">
        <authorList>
            <person name="Jia N."/>
            <person name="Wang J."/>
            <person name="Shi W."/>
            <person name="Du L."/>
            <person name="Sun Y."/>
            <person name="Zhan W."/>
            <person name="Jiang J."/>
            <person name="Wang Q."/>
            <person name="Zhang B."/>
            <person name="Ji P."/>
            <person name="Sakyi L.B."/>
            <person name="Cui X."/>
            <person name="Yuan T."/>
            <person name="Jiang B."/>
            <person name="Yang W."/>
            <person name="Lam T.T.-Y."/>
            <person name="Chang Q."/>
            <person name="Ding S."/>
            <person name="Wang X."/>
            <person name="Zhu J."/>
            <person name="Ruan X."/>
            <person name="Zhao L."/>
            <person name="Wei J."/>
            <person name="Que T."/>
            <person name="Du C."/>
            <person name="Cheng J."/>
            <person name="Dai P."/>
            <person name="Han X."/>
            <person name="Huang E."/>
            <person name="Gao Y."/>
            <person name="Liu J."/>
            <person name="Shao H."/>
            <person name="Ye R."/>
            <person name="Li L."/>
            <person name="Wei W."/>
            <person name="Wang X."/>
            <person name="Wang C."/>
            <person name="Huo Q."/>
            <person name="Li W."/>
            <person name="Guo W."/>
            <person name="Chen H."/>
            <person name="Chen S."/>
            <person name="Zhou L."/>
            <person name="Zhou L."/>
            <person name="Ni X."/>
            <person name="Tian J."/>
            <person name="Zhou Y."/>
            <person name="Sheng Y."/>
            <person name="Liu T."/>
            <person name="Pan Y."/>
            <person name="Xia L."/>
            <person name="Li J."/>
            <person name="Zhao F."/>
            <person name="Cao W."/>
        </authorList>
    </citation>
    <scope>NUCLEOTIDE SEQUENCE</scope>
    <source>
        <strain evidence="4">Rsan-2018</strain>
        <tissue evidence="4">Larvae</tissue>
    </source>
</reference>
<name>A0A9D4TDV3_RHISA</name>
<comment type="caution">
    <text evidence="4">The sequence shown here is derived from an EMBL/GenBank/DDBJ whole genome shotgun (WGS) entry which is preliminary data.</text>
</comment>
<accession>A0A9D4TDV3</accession>
<gene>
    <name evidence="4" type="ORF">HPB52_024788</name>
</gene>
<dbReference type="Pfam" id="PF13359">
    <property type="entry name" value="DDE_Tnp_4"/>
    <property type="match status" value="1"/>
</dbReference>
<evidence type="ECO:0000259" key="3">
    <source>
        <dbReference type="Pfam" id="PF13359"/>
    </source>
</evidence>
<reference evidence="4" key="1">
    <citation type="journal article" date="2020" name="Cell">
        <title>Large-Scale Comparative Analyses of Tick Genomes Elucidate Their Genetic Diversity and Vector Capacities.</title>
        <authorList>
            <consortium name="Tick Genome and Microbiome Consortium (TIGMIC)"/>
            <person name="Jia N."/>
            <person name="Wang J."/>
            <person name="Shi W."/>
            <person name="Du L."/>
            <person name="Sun Y."/>
            <person name="Zhan W."/>
            <person name="Jiang J.F."/>
            <person name="Wang Q."/>
            <person name="Zhang B."/>
            <person name="Ji P."/>
            <person name="Bell-Sakyi L."/>
            <person name="Cui X.M."/>
            <person name="Yuan T.T."/>
            <person name="Jiang B.G."/>
            <person name="Yang W.F."/>
            <person name="Lam T.T."/>
            <person name="Chang Q.C."/>
            <person name="Ding S.J."/>
            <person name="Wang X.J."/>
            <person name="Zhu J.G."/>
            <person name="Ruan X.D."/>
            <person name="Zhao L."/>
            <person name="Wei J.T."/>
            <person name="Ye R.Z."/>
            <person name="Que T.C."/>
            <person name="Du C.H."/>
            <person name="Zhou Y.H."/>
            <person name="Cheng J.X."/>
            <person name="Dai P.F."/>
            <person name="Guo W.B."/>
            <person name="Han X.H."/>
            <person name="Huang E.J."/>
            <person name="Li L.F."/>
            <person name="Wei W."/>
            <person name="Gao Y.C."/>
            <person name="Liu J.Z."/>
            <person name="Shao H.Z."/>
            <person name="Wang X."/>
            <person name="Wang C.C."/>
            <person name="Yang T.C."/>
            <person name="Huo Q.B."/>
            <person name="Li W."/>
            <person name="Chen H.Y."/>
            <person name="Chen S.E."/>
            <person name="Zhou L.G."/>
            <person name="Ni X.B."/>
            <person name="Tian J.H."/>
            <person name="Sheng Y."/>
            <person name="Liu T."/>
            <person name="Pan Y.S."/>
            <person name="Xia L.Y."/>
            <person name="Li J."/>
            <person name="Zhao F."/>
            <person name="Cao W.C."/>
        </authorList>
    </citation>
    <scope>NUCLEOTIDE SEQUENCE</scope>
    <source>
        <strain evidence="4">Rsan-2018</strain>
    </source>
</reference>
<evidence type="ECO:0000256" key="2">
    <source>
        <dbReference type="ARBA" id="ARBA00022723"/>
    </source>
</evidence>
<sequence length="293" mass="33353">MDAVSDRSVNRERRCFTRQTRWFEETVHCLAREFFKRAFRVTPGIFRYMAQSDRCSSARIQTCAKPSRLIHVEEAYRGVFAVGRATVNEAYKELCEAVIETMENNLILLALVDYRYRLRYINVGSPGRCHDSYVYQLSLLEDAVQGPLFRRPLLTISGTAVPPLILCDQAFPLTANLTTPFCHRAQRYAENAFGITAAKWRISLRTISLHPDNVDYVIKAACVLHNFLSTHNPETHTFADTEDSSRNVVPGQWRESVEAASGDSSDPYFFPLKATRSRSYSKDAAAARDFFAQ</sequence>
<dbReference type="Proteomes" id="UP000821837">
    <property type="component" value="Unassembled WGS sequence"/>
</dbReference>
<evidence type="ECO:0000313" key="4">
    <source>
        <dbReference type="EMBL" id="KAH7986703.1"/>
    </source>
</evidence>
<keyword evidence="5" id="KW-1185">Reference proteome</keyword>
<feature type="domain" description="DDE Tnp4" evidence="3">
    <location>
        <begin position="105"/>
        <end position="226"/>
    </location>
</feature>
<organism evidence="4 5">
    <name type="scientific">Rhipicephalus sanguineus</name>
    <name type="common">Brown dog tick</name>
    <name type="synonym">Ixodes sanguineus</name>
    <dbReference type="NCBI Taxonomy" id="34632"/>
    <lineage>
        <taxon>Eukaryota</taxon>
        <taxon>Metazoa</taxon>
        <taxon>Ecdysozoa</taxon>
        <taxon>Arthropoda</taxon>
        <taxon>Chelicerata</taxon>
        <taxon>Arachnida</taxon>
        <taxon>Acari</taxon>
        <taxon>Parasitiformes</taxon>
        <taxon>Ixodida</taxon>
        <taxon>Ixodoidea</taxon>
        <taxon>Ixodidae</taxon>
        <taxon>Rhipicephalinae</taxon>
        <taxon>Rhipicephalus</taxon>
        <taxon>Rhipicephalus</taxon>
    </lineage>
</organism>
<protein>
    <recommendedName>
        <fullName evidence="3">DDE Tnp4 domain-containing protein</fullName>
    </recommendedName>
</protein>
<proteinExistence type="predicted"/>